<feature type="domain" description="GH16" evidence="2">
    <location>
        <begin position="40"/>
        <end position="331"/>
    </location>
</feature>
<evidence type="ECO:0000313" key="3">
    <source>
        <dbReference type="EMBL" id="CAK7225664.1"/>
    </source>
</evidence>
<reference evidence="3 4" key="1">
    <citation type="submission" date="2024-01" db="EMBL/GenBank/DDBJ databases">
        <authorList>
            <person name="Allen C."/>
            <person name="Tagirdzhanova G."/>
        </authorList>
    </citation>
    <scope>NUCLEOTIDE SEQUENCE [LARGE SCALE GENOMIC DNA]</scope>
</reference>
<evidence type="ECO:0000313" key="4">
    <source>
        <dbReference type="Proteomes" id="UP001642406"/>
    </source>
</evidence>
<evidence type="ECO:0000256" key="1">
    <source>
        <dbReference type="SAM" id="SignalP"/>
    </source>
</evidence>
<keyword evidence="4" id="KW-1185">Reference proteome</keyword>
<sequence length="331" mass="35020">MLSNFLTQVLVLLAVVAFREAAAFPLFYRPTVASRATSVGVVGNIRIPTGYKTTLFSDGFAGTAGSLPSTDRWTIDTGTKYTGGAAQWGTGEIETYTKSTSNLQITSAGTLLITPVKTTVSGKTTWTSARIETIKTWDFTCALGKKLRIESRLKLGANAAASQLGIWMAFWSLGSAYRGNYQNWPAVGEIDILESLNGQAKAYETVHCGTASGGPCKETTGISTTTALARNAWYTAAVVIDRSASTSTASWKTETITWLLNEKVIFTVKASTVNNQAAWTALAQTSKYLLLNVAVGGYFPSGVAGVTTPTTATIGGTGSAMEVDYVAVFTS</sequence>
<dbReference type="Pfam" id="PF26113">
    <property type="entry name" value="GH16_XgeA"/>
    <property type="match status" value="1"/>
</dbReference>
<dbReference type="PANTHER" id="PTHR10963:SF60">
    <property type="entry name" value="GRAM-NEGATIVE BACTERIA-BINDING PROTEIN 1-RELATED"/>
    <property type="match status" value="1"/>
</dbReference>
<dbReference type="PROSITE" id="PS51762">
    <property type="entry name" value="GH16_2"/>
    <property type="match status" value="1"/>
</dbReference>
<dbReference type="CDD" id="cd02182">
    <property type="entry name" value="GH16_Strep_laminarinase_like"/>
    <property type="match status" value="1"/>
</dbReference>
<evidence type="ECO:0000259" key="2">
    <source>
        <dbReference type="PROSITE" id="PS51762"/>
    </source>
</evidence>
<protein>
    <recommendedName>
        <fullName evidence="2">GH16 domain-containing protein</fullName>
    </recommendedName>
</protein>
<dbReference type="InterPro" id="IPR050546">
    <property type="entry name" value="Glycosyl_Hydrlase_16"/>
</dbReference>
<dbReference type="EMBL" id="CAWUHC010000055">
    <property type="protein sequence ID" value="CAK7225664.1"/>
    <property type="molecule type" value="Genomic_DNA"/>
</dbReference>
<dbReference type="SUPFAM" id="SSF49899">
    <property type="entry name" value="Concanavalin A-like lectins/glucanases"/>
    <property type="match status" value="1"/>
</dbReference>
<feature type="chain" id="PRO_5046138536" description="GH16 domain-containing protein" evidence="1">
    <location>
        <begin position="24"/>
        <end position="331"/>
    </location>
</feature>
<dbReference type="PANTHER" id="PTHR10963">
    <property type="entry name" value="GLYCOSYL HYDROLASE-RELATED"/>
    <property type="match status" value="1"/>
</dbReference>
<organism evidence="3 4">
    <name type="scientific">Sporothrix bragantina</name>
    <dbReference type="NCBI Taxonomy" id="671064"/>
    <lineage>
        <taxon>Eukaryota</taxon>
        <taxon>Fungi</taxon>
        <taxon>Dikarya</taxon>
        <taxon>Ascomycota</taxon>
        <taxon>Pezizomycotina</taxon>
        <taxon>Sordariomycetes</taxon>
        <taxon>Sordariomycetidae</taxon>
        <taxon>Ophiostomatales</taxon>
        <taxon>Ophiostomataceae</taxon>
        <taxon>Sporothrix</taxon>
    </lineage>
</organism>
<name>A0ABP0C135_9PEZI</name>
<dbReference type="Gene3D" id="2.60.120.200">
    <property type="match status" value="1"/>
</dbReference>
<comment type="caution">
    <text evidence="3">The sequence shown here is derived from an EMBL/GenBank/DDBJ whole genome shotgun (WGS) entry which is preliminary data.</text>
</comment>
<dbReference type="InterPro" id="IPR000757">
    <property type="entry name" value="Beta-glucanase-like"/>
</dbReference>
<proteinExistence type="predicted"/>
<gene>
    <name evidence="3" type="ORF">SBRCBS47491_005966</name>
</gene>
<accession>A0ABP0C135</accession>
<keyword evidence="1" id="KW-0732">Signal</keyword>
<dbReference type="Proteomes" id="UP001642406">
    <property type="component" value="Unassembled WGS sequence"/>
</dbReference>
<dbReference type="InterPro" id="IPR013320">
    <property type="entry name" value="ConA-like_dom_sf"/>
</dbReference>
<feature type="signal peptide" evidence="1">
    <location>
        <begin position="1"/>
        <end position="23"/>
    </location>
</feature>